<reference evidence="1 2" key="1">
    <citation type="submission" date="2015-06" db="EMBL/GenBank/DDBJ databases">
        <title>Expansion of signal transduction pathways in fungi by whole-genome duplication.</title>
        <authorList>
            <consortium name="DOE Joint Genome Institute"/>
            <person name="Corrochano L.M."/>
            <person name="Kuo A."/>
            <person name="Marcet-Houben M."/>
            <person name="Polaino S."/>
            <person name="Salamov A."/>
            <person name="Villalobos J.M."/>
            <person name="Alvarez M.I."/>
            <person name="Avalos J."/>
            <person name="Benito E.P."/>
            <person name="Benoit I."/>
            <person name="Burger G."/>
            <person name="Camino L.P."/>
            <person name="Canovas D."/>
            <person name="Cerda-Olmedo E."/>
            <person name="Cheng J.-F."/>
            <person name="Dominguez A."/>
            <person name="Elias M."/>
            <person name="Eslava A.P."/>
            <person name="Glaser F."/>
            <person name="Grimwood J."/>
            <person name="Gutierrez G."/>
            <person name="Heitman J."/>
            <person name="Henrissat B."/>
            <person name="Iturriaga E.A."/>
            <person name="Lang B.F."/>
            <person name="Lavin J.L."/>
            <person name="Lee S."/>
            <person name="Li W."/>
            <person name="Lindquist E."/>
            <person name="Lopez-Garcia S."/>
            <person name="Luque E.M."/>
            <person name="Marcos A.T."/>
            <person name="Martin J."/>
            <person name="Mccluskey K."/>
            <person name="Medina H.R."/>
            <person name="Miralles-Duran A."/>
            <person name="Miyazaki A."/>
            <person name="Munoz-Torres E."/>
            <person name="Oguiza J.A."/>
            <person name="Ohm R."/>
            <person name="Olmedo M."/>
            <person name="Orejas M."/>
            <person name="Ortiz-Castellanos L."/>
            <person name="Pisabarro A.G."/>
            <person name="Rodriguez-Romero J."/>
            <person name="Ruiz-Herrera J."/>
            <person name="Ruiz-Vazquez R."/>
            <person name="Sanz C."/>
            <person name="Schackwitz W."/>
            <person name="Schmutz J."/>
            <person name="Shahriari M."/>
            <person name="Shelest E."/>
            <person name="Silva-Franco F."/>
            <person name="Soanes D."/>
            <person name="Syed K."/>
            <person name="Tagua V.G."/>
            <person name="Talbot N.J."/>
            <person name="Thon M."/>
            <person name="De Vries R.P."/>
            <person name="Wiebenga A."/>
            <person name="Yadav J.S."/>
            <person name="Braun E.L."/>
            <person name="Baker S."/>
            <person name="Garre V."/>
            <person name="Horwitz B."/>
            <person name="Torres-Martinez S."/>
            <person name="Idnurm A."/>
            <person name="Herrera-Estrella A."/>
            <person name="Gabaldon T."/>
            <person name="Grigoriev I.V."/>
        </authorList>
    </citation>
    <scope>NUCLEOTIDE SEQUENCE [LARGE SCALE GENOMIC DNA]</scope>
    <source>
        <strain evidence="1 2">CBS 277.49</strain>
    </source>
</reference>
<proteinExistence type="predicted"/>
<gene>
    <name evidence="1" type="ORF">MUCCIDRAFT_110997</name>
</gene>
<accession>A0A168JV71</accession>
<sequence length="360" mass="40884">MGISRLIERNVEPTPTRDYLIPQVTREKLELPSYILTVPLKGLAQIENHINAIPSQLISQKQAVHVYNDIKTAFSDGCDLKQASFALPANVLAFYDKVKSEFVLDKTKKFIRLYEAEASTLQLQMAAEGSSRKRSYEEVDSSEAASTSTVIVSTSVPSSLLMEKHNKQFTIPNPSACLASHHKPKMQRSDLMKLSDVCSIAMELTVEQSTFVDDIDVQQYLLFREQQEQHHSLQQFYGMEDYAKELLSTSIEALPGVAWTHAIHQESDALTKQFARVIALTLSDFTSNCRQPPDQNCKHERTAFVKYVVSSFKYLPESRNRIYCHVLVRKGCLHPVVHKSGLMRAIRVFPWGPPFIRQNH</sequence>
<dbReference type="OrthoDB" id="10648588at2759"/>
<keyword evidence="2" id="KW-1185">Reference proteome</keyword>
<organism evidence="1 2">
    <name type="scientific">Mucor lusitanicus CBS 277.49</name>
    <dbReference type="NCBI Taxonomy" id="747725"/>
    <lineage>
        <taxon>Eukaryota</taxon>
        <taxon>Fungi</taxon>
        <taxon>Fungi incertae sedis</taxon>
        <taxon>Mucoromycota</taxon>
        <taxon>Mucoromycotina</taxon>
        <taxon>Mucoromycetes</taxon>
        <taxon>Mucorales</taxon>
        <taxon>Mucorineae</taxon>
        <taxon>Mucoraceae</taxon>
        <taxon>Mucor</taxon>
    </lineage>
</organism>
<dbReference type="EMBL" id="AMYB01000005">
    <property type="protein sequence ID" value="OAD01656.1"/>
    <property type="molecule type" value="Genomic_DNA"/>
</dbReference>
<dbReference type="AlphaFoldDB" id="A0A168JV71"/>
<name>A0A168JV71_MUCCL</name>
<dbReference type="Proteomes" id="UP000077051">
    <property type="component" value="Unassembled WGS sequence"/>
</dbReference>
<evidence type="ECO:0000313" key="2">
    <source>
        <dbReference type="Proteomes" id="UP000077051"/>
    </source>
</evidence>
<dbReference type="VEuPathDB" id="FungiDB:MUCCIDRAFT_110997"/>
<comment type="caution">
    <text evidence="1">The sequence shown here is derived from an EMBL/GenBank/DDBJ whole genome shotgun (WGS) entry which is preliminary data.</text>
</comment>
<evidence type="ECO:0000313" key="1">
    <source>
        <dbReference type="EMBL" id="OAD01656.1"/>
    </source>
</evidence>
<protein>
    <submittedName>
        <fullName evidence="1">Uncharacterized protein</fullName>
    </submittedName>
</protein>